<dbReference type="InterPro" id="IPR001173">
    <property type="entry name" value="Glyco_trans_2-like"/>
</dbReference>
<proteinExistence type="predicted"/>
<name>A0A2W5ND21_RHOSU</name>
<dbReference type="InterPro" id="IPR050834">
    <property type="entry name" value="Glycosyltransf_2"/>
</dbReference>
<accession>A0A2W5ND21</accession>
<evidence type="ECO:0000313" key="3">
    <source>
        <dbReference type="Proteomes" id="UP000249185"/>
    </source>
</evidence>
<organism evidence="2 3">
    <name type="scientific">Rhodovulum sulfidophilum</name>
    <name type="common">Rhodobacter sulfidophilus</name>
    <dbReference type="NCBI Taxonomy" id="35806"/>
    <lineage>
        <taxon>Bacteria</taxon>
        <taxon>Pseudomonadati</taxon>
        <taxon>Pseudomonadota</taxon>
        <taxon>Alphaproteobacteria</taxon>
        <taxon>Rhodobacterales</taxon>
        <taxon>Paracoccaceae</taxon>
        <taxon>Rhodovulum</taxon>
    </lineage>
</organism>
<dbReference type="PANTHER" id="PTHR43685">
    <property type="entry name" value="GLYCOSYLTRANSFERASE"/>
    <property type="match status" value="1"/>
</dbReference>
<dbReference type="EMBL" id="QFPW01000002">
    <property type="protein sequence ID" value="PZQ51412.1"/>
    <property type="molecule type" value="Genomic_DNA"/>
</dbReference>
<evidence type="ECO:0000313" key="2">
    <source>
        <dbReference type="EMBL" id="PZQ51412.1"/>
    </source>
</evidence>
<evidence type="ECO:0000259" key="1">
    <source>
        <dbReference type="Pfam" id="PF00535"/>
    </source>
</evidence>
<dbReference type="InterPro" id="IPR029044">
    <property type="entry name" value="Nucleotide-diphossugar_trans"/>
</dbReference>
<reference evidence="2 3" key="1">
    <citation type="submission" date="2017-08" db="EMBL/GenBank/DDBJ databases">
        <title>Infants hospitalized years apart are colonized by the same room-sourced microbial strains.</title>
        <authorList>
            <person name="Brooks B."/>
            <person name="Olm M.R."/>
            <person name="Firek B.A."/>
            <person name="Baker R."/>
            <person name="Thomas B.C."/>
            <person name="Morowitz M.J."/>
            <person name="Banfield J.F."/>
        </authorList>
    </citation>
    <scope>NUCLEOTIDE SEQUENCE [LARGE SCALE GENOMIC DNA]</scope>
    <source>
        <strain evidence="2">S2_005_002_R2_34</strain>
    </source>
</reference>
<dbReference type="SUPFAM" id="SSF53448">
    <property type="entry name" value="Nucleotide-diphospho-sugar transferases"/>
    <property type="match status" value="1"/>
</dbReference>
<dbReference type="Proteomes" id="UP000249185">
    <property type="component" value="Unassembled WGS sequence"/>
</dbReference>
<protein>
    <recommendedName>
        <fullName evidence="1">Glycosyltransferase 2-like domain-containing protein</fullName>
    </recommendedName>
</protein>
<dbReference type="CDD" id="cd00761">
    <property type="entry name" value="Glyco_tranf_GTA_type"/>
    <property type="match status" value="1"/>
</dbReference>
<feature type="domain" description="Glycosyltransferase 2-like" evidence="1">
    <location>
        <begin position="269"/>
        <end position="417"/>
    </location>
</feature>
<sequence length="617" mass="67306">MPRDTGLDAAAIPDPLERALLDQRLAALEAASAETAAEIARLRAYGGGVEDGHVAARESLAWRVTEPMRRVGQLLRRRAANRFEPRIATGRLAVEERARRDETLRAIHHLWGGLSATAAPELERIGADPVHAWGDCYDALTKLSAWYAFDGAYADALRTVRAAGALPRERDIGDRLMREGFILEAMGDAEGARGAFARLAARKDRFDPDAALALANYATDDDARLAAINTVLTRAGLDAIRRADLSRPLGLDNLTSDVAPAASDRGRVSVILPCFNAEASIGIALRSLLEQSYRDLEILVVDDCSTDGTAAWAGEFAARDPRVRVIRQAVNAGAYAARNRGLAVATGDFVTTHDADDWSHPRKIERQVERLAKNGGLAGVCGFWVRCREDLRVTPNWRIGRRILFFSHSSFLFRRELVHALGPWDPVRVGADADFIARVRAAKGEKSVANLLSDAPLAFALDAETSLTRTRVTHARSVHFGLRQIYHAVARADRQRPGGPAMTDRTWRHAALPPEALERVEAPAELDHLLIGDCTDPAVLAAMRTEIDRLGAPRIGIFHWPDFAAPPRDLPNAYAMLIAGEGIRAILPGAKVRLAARVGIFFGADHAPVDQPFEFVD</sequence>
<gene>
    <name evidence="2" type="ORF">DI556_04390</name>
</gene>
<dbReference type="Pfam" id="PF00535">
    <property type="entry name" value="Glycos_transf_2"/>
    <property type="match status" value="1"/>
</dbReference>
<dbReference type="Gene3D" id="3.90.550.10">
    <property type="entry name" value="Spore Coat Polysaccharide Biosynthesis Protein SpsA, Chain A"/>
    <property type="match status" value="1"/>
</dbReference>
<dbReference type="AlphaFoldDB" id="A0A2W5ND21"/>
<dbReference type="PANTHER" id="PTHR43685:SF2">
    <property type="entry name" value="GLYCOSYLTRANSFERASE 2-LIKE DOMAIN-CONTAINING PROTEIN"/>
    <property type="match status" value="1"/>
</dbReference>
<comment type="caution">
    <text evidence="2">The sequence shown here is derived from an EMBL/GenBank/DDBJ whole genome shotgun (WGS) entry which is preliminary data.</text>
</comment>